<comment type="similarity">
    <text evidence="1">Belongs to the bacterial sugar transferase family.</text>
</comment>
<evidence type="ECO:0000256" key="2">
    <source>
        <dbReference type="SAM" id="Phobius"/>
    </source>
</evidence>
<keyword evidence="2" id="KW-0472">Membrane</keyword>
<evidence type="ECO:0000256" key="1">
    <source>
        <dbReference type="ARBA" id="ARBA00006464"/>
    </source>
</evidence>
<feature type="domain" description="Bacterial sugar transferase" evidence="3">
    <location>
        <begin position="10"/>
        <end position="193"/>
    </location>
</feature>
<dbReference type="EMBL" id="FOZP01000002">
    <property type="protein sequence ID" value="SFS41488.1"/>
    <property type="molecule type" value="Genomic_DNA"/>
</dbReference>
<dbReference type="STRING" id="593133.SAMN04488006_1200"/>
<dbReference type="InterPro" id="IPR003362">
    <property type="entry name" value="Bact_transf"/>
</dbReference>
<dbReference type="PANTHER" id="PTHR30576">
    <property type="entry name" value="COLANIC BIOSYNTHESIS UDP-GLUCOSE LIPID CARRIER TRANSFERASE"/>
    <property type="match status" value="1"/>
</dbReference>
<dbReference type="Pfam" id="PF02397">
    <property type="entry name" value="Bac_transf"/>
    <property type="match status" value="1"/>
</dbReference>
<gene>
    <name evidence="4" type="ORF">SAMN04488006_1200</name>
</gene>
<dbReference type="Proteomes" id="UP000199312">
    <property type="component" value="Unassembled WGS sequence"/>
</dbReference>
<protein>
    <submittedName>
        <fullName evidence="4">Sugar transferase involved in LPS biosynthesis (Colanic, teichoic acid)</fullName>
    </submittedName>
</protein>
<evidence type="ECO:0000313" key="4">
    <source>
        <dbReference type="EMBL" id="SFS41488.1"/>
    </source>
</evidence>
<sequence length="198" mass="23092">MGKKRYIFPKRVFDIVFSSIIIITVLSWLIPLVALIIFFETGEETFFTQKRIGKNGVQFNIYKFKSMRGESPVNDPLLSKDEIARITKFGHFLRKYRIDEFPQFFNVLKGEMSIVGPRPERQLFLNGILAFIPKYKEIQKLKPGITSIGQVKYGYADNLDQMLKRARYDLIYLDNLSLFTDFKLILSTIKVVFEGKGR</sequence>
<evidence type="ECO:0000313" key="5">
    <source>
        <dbReference type="Proteomes" id="UP000199312"/>
    </source>
</evidence>
<reference evidence="5" key="1">
    <citation type="submission" date="2016-10" db="EMBL/GenBank/DDBJ databases">
        <authorList>
            <person name="Varghese N."/>
            <person name="Submissions S."/>
        </authorList>
    </citation>
    <scope>NUCLEOTIDE SEQUENCE [LARGE SCALE GENOMIC DNA]</scope>
    <source>
        <strain evidence="5">DSM 24450</strain>
    </source>
</reference>
<keyword evidence="5" id="KW-1185">Reference proteome</keyword>
<organism evidence="4 5">
    <name type="scientific">Lutibacter maritimus</name>
    <dbReference type="NCBI Taxonomy" id="593133"/>
    <lineage>
        <taxon>Bacteria</taxon>
        <taxon>Pseudomonadati</taxon>
        <taxon>Bacteroidota</taxon>
        <taxon>Flavobacteriia</taxon>
        <taxon>Flavobacteriales</taxon>
        <taxon>Flavobacteriaceae</taxon>
        <taxon>Lutibacter</taxon>
    </lineage>
</organism>
<feature type="transmembrane region" description="Helical" evidence="2">
    <location>
        <begin position="12"/>
        <end position="39"/>
    </location>
</feature>
<dbReference type="AlphaFoldDB" id="A0A1I6PN36"/>
<keyword evidence="2" id="KW-0812">Transmembrane</keyword>
<dbReference type="PANTHER" id="PTHR30576:SF0">
    <property type="entry name" value="UNDECAPRENYL-PHOSPHATE N-ACETYLGALACTOSAMINYL 1-PHOSPHATE TRANSFERASE-RELATED"/>
    <property type="match status" value="1"/>
</dbReference>
<proteinExistence type="inferred from homology"/>
<name>A0A1I6PN36_9FLAO</name>
<evidence type="ECO:0000259" key="3">
    <source>
        <dbReference type="Pfam" id="PF02397"/>
    </source>
</evidence>
<accession>A0A1I6PN36</accession>
<dbReference type="GO" id="GO:0016780">
    <property type="term" value="F:phosphotransferase activity, for other substituted phosphate groups"/>
    <property type="evidence" value="ECO:0007669"/>
    <property type="project" value="TreeGrafter"/>
</dbReference>
<dbReference type="RefSeq" id="WP_177219158.1">
    <property type="nucleotide sequence ID" value="NZ_FOZP01000002.1"/>
</dbReference>
<keyword evidence="2" id="KW-1133">Transmembrane helix</keyword>
<keyword evidence="4" id="KW-0808">Transferase</keyword>